<name>A0A1I7IRG7_9PROT</name>
<evidence type="ECO:0000259" key="1">
    <source>
        <dbReference type="Pfam" id="PF04230"/>
    </source>
</evidence>
<organism evidence="2 3">
    <name type="scientific">Nitrosospira multiformis</name>
    <dbReference type="NCBI Taxonomy" id="1231"/>
    <lineage>
        <taxon>Bacteria</taxon>
        <taxon>Pseudomonadati</taxon>
        <taxon>Pseudomonadota</taxon>
        <taxon>Betaproteobacteria</taxon>
        <taxon>Nitrosomonadales</taxon>
        <taxon>Nitrosomonadaceae</taxon>
        <taxon>Nitrosospira</taxon>
    </lineage>
</organism>
<keyword evidence="2" id="KW-0808">Transferase</keyword>
<reference evidence="2 3" key="1">
    <citation type="submission" date="2016-10" db="EMBL/GenBank/DDBJ databases">
        <authorList>
            <person name="de Groot N.N."/>
        </authorList>
    </citation>
    <scope>NUCLEOTIDE SEQUENCE [LARGE SCALE GENOMIC DNA]</scope>
    <source>
        <strain evidence="2 3">Nl14</strain>
    </source>
</reference>
<evidence type="ECO:0000313" key="2">
    <source>
        <dbReference type="EMBL" id="SFU75530.1"/>
    </source>
</evidence>
<dbReference type="InterPro" id="IPR007345">
    <property type="entry name" value="Polysacch_pyruvyl_Trfase"/>
</dbReference>
<dbReference type="EMBL" id="FPBZ01000024">
    <property type="protein sequence ID" value="SFU75530.1"/>
    <property type="molecule type" value="Genomic_DNA"/>
</dbReference>
<gene>
    <name evidence="2" type="ORF">SAMN05216417_12435</name>
</gene>
<proteinExistence type="predicted"/>
<sequence length="353" mass="40504">MTLIDKTKNNETHAELMRSLADKHGVLAALIGTAPVHYVDVPVHGNIGDLLILLGTLRFFERYKLKIHLKTTYFTYRSKWARPSDVIVFHGGGNFGDLYSGPHEMRQHVVENLPGNRIIILPQTIHFRSQDAYVECCKIFSRHPDLHICVRDHSSYDLALPMSRHVYLLPDMAHQLWPIYRSRPAESGHLALLRRDKESAGGKVADFDVLIDWRELIGRKNVWFRNIRRGLLALHLMHLDRKFHPHEQDLWIKQATKLVNEAINFFSKFETVTTDRLHAHILACLMGISNAVLNNSYGKNYSYITAWTGSSNIVQLINADLQAEKSLLIPEPLQILALQDKGKQRDISVFHCN</sequence>
<accession>A0A1I7IRG7</accession>
<dbReference type="Proteomes" id="UP000182649">
    <property type="component" value="Unassembled WGS sequence"/>
</dbReference>
<dbReference type="Pfam" id="PF04230">
    <property type="entry name" value="PS_pyruv_trans"/>
    <property type="match status" value="1"/>
</dbReference>
<dbReference type="GO" id="GO:0016740">
    <property type="term" value="F:transferase activity"/>
    <property type="evidence" value="ECO:0007669"/>
    <property type="project" value="UniProtKB-KW"/>
</dbReference>
<feature type="domain" description="Polysaccharide pyruvyl transferase" evidence="1">
    <location>
        <begin position="46"/>
        <end position="296"/>
    </location>
</feature>
<dbReference type="RefSeq" id="WP_177219784.1">
    <property type="nucleotide sequence ID" value="NZ_FPBZ01000024.1"/>
</dbReference>
<protein>
    <submittedName>
        <fullName evidence="2">Pyruvyl transferase EpsO</fullName>
    </submittedName>
</protein>
<evidence type="ECO:0000313" key="3">
    <source>
        <dbReference type="Proteomes" id="UP000182649"/>
    </source>
</evidence>
<dbReference type="AlphaFoldDB" id="A0A1I7IRG7"/>